<gene>
    <name evidence="3" type="primary">LOC101853791</name>
</gene>
<dbReference type="Proteomes" id="UP000694888">
    <property type="component" value="Unplaced"/>
</dbReference>
<organism evidence="2 3">
    <name type="scientific">Aplysia californica</name>
    <name type="common">California sea hare</name>
    <dbReference type="NCBI Taxonomy" id="6500"/>
    <lineage>
        <taxon>Eukaryota</taxon>
        <taxon>Metazoa</taxon>
        <taxon>Spiralia</taxon>
        <taxon>Lophotrochozoa</taxon>
        <taxon>Mollusca</taxon>
        <taxon>Gastropoda</taxon>
        <taxon>Heterobranchia</taxon>
        <taxon>Euthyneura</taxon>
        <taxon>Tectipleura</taxon>
        <taxon>Aplysiida</taxon>
        <taxon>Aplysioidea</taxon>
        <taxon>Aplysiidae</taxon>
        <taxon>Aplysia</taxon>
    </lineage>
</organism>
<dbReference type="InterPro" id="IPR013783">
    <property type="entry name" value="Ig-like_fold"/>
</dbReference>
<accession>A0ABM1VU04</accession>
<feature type="transmembrane region" description="Helical" evidence="1">
    <location>
        <begin position="398"/>
        <end position="422"/>
    </location>
</feature>
<evidence type="ECO:0000256" key="1">
    <source>
        <dbReference type="SAM" id="Phobius"/>
    </source>
</evidence>
<evidence type="ECO:0000313" key="3">
    <source>
        <dbReference type="RefSeq" id="XP_035825896.1"/>
    </source>
</evidence>
<keyword evidence="1" id="KW-0812">Transmembrane</keyword>
<evidence type="ECO:0000313" key="2">
    <source>
        <dbReference type="Proteomes" id="UP000694888"/>
    </source>
</evidence>
<keyword evidence="2" id="KW-1185">Reference proteome</keyword>
<keyword evidence="1" id="KW-0472">Membrane</keyword>
<name>A0ABM1VU04_APLCA</name>
<dbReference type="Gene3D" id="2.60.40.10">
    <property type="entry name" value="Immunoglobulins"/>
    <property type="match status" value="1"/>
</dbReference>
<dbReference type="RefSeq" id="XP_035825896.1">
    <property type="nucleotide sequence ID" value="XM_035970003.1"/>
</dbReference>
<dbReference type="GeneID" id="101853791"/>
<sequence length="477" mass="52819">MVKRELPMYGTFYIDSTVGKETSLTFSYSEYIEVRVQGPDAMYTADKYKDYFRYDEGSKVLKVILPGESSTGMWSYHVSTNATKSQITVSVQSKTRKKGIDVLQVTSWIPEQGEVEFSPKQKFGVYAEVLRGKAPVLDAQVMASIERPQSSPVDLVLYDNGVGADIIKGDGVYAANIMAKDLMGDGRYNIKVKVIGEEGKTKVVVGGTGTSSRALERQTAGQLINTETSRVENFQRVTSAGEFRLRGFSTLNKEKEQDEMPPSRITDLRVIIFDYDNFTATLQWTAVGDDMERGTASRYFIHTSGDFDQLLLDRSKATLLSKEQVLNGTLSYPQPAGVTEEIIVHLHAIRDNRTVFLSVVAIDEAGNEGDTSNLVSLSPAQETAVPRVPMSTISLKTYLAIALPLALALFVFVALGVGLLVARAKKMKSKNIEQVQNIGALSHSTHSLDMSNMNYMFEGEYRKRLQEDPDTWSRGSI</sequence>
<keyword evidence="1" id="KW-1133">Transmembrane helix</keyword>
<reference evidence="3" key="1">
    <citation type="submission" date="2025-08" db="UniProtKB">
        <authorList>
            <consortium name="RefSeq"/>
        </authorList>
    </citation>
    <scope>IDENTIFICATION</scope>
</reference>
<proteinExistence type="predicted"/>
<protein>
    <submittedName>
        <fullName evidence="3">Calcium-activated chloride channel regulator 4A</fullName>
    </submittedName>
</protein>